<feature type="domain" description="Beta-lactamase-related" evidence="1">
    <location>
        <begin position="15"/>
        <end position="324"/>
    </location>
</feature>
<gene>
    <name evidence="2" type="ORF">KACHI17_04530</name>
</gene>
<dbReference type="InterPro" id="IPR012338">
    <property type="entry name" value="Beta-lactam/transpept-like"/>
</dbReference>
<accession>A0AAT9GG05</accession>
<evidence type="ECO:0000259" key="1">
    <source>
        <dbReference type="Pfam" id="PF00144"/>
    </source>
</evidence>
<dbReference type="PANTHER" id="PTHR46825:SF9">
    <property type="entry name" value="BETA-LACTAMASE-RELATED DOMAIN-CONTAINING PROTEIN"/>
    <property type="match status" value="1"/>
</dbReference>
<reference evidence="2" key="1">
    <citation type="submission" date="2024-02" db="EMBL/GenBank/DDBJ databases">
        <title>Sediminibacterium planktonica sp. nov. and Sediminibacterium longus sp. nov., isolated from surface lake and river water.</title>
        <authorList>
            <person name="Watanabe K."/>
            <person name="Takemine S."/>
            <person name="Ishii Y."/>
            <person name="Ogata Y."/>
            <person name="Shindo C."/>
            <person name="Suda W."/>
        </authorList>
    </citation>
    <scope>NUCLEOTIDE SEQUENCE</scope>
    <source>
        <strain evidence="2">KACHI17</strain>
    </source>
</reference>
<protein>
    <recommendedName>
        <fullName evidence="1">Beta-lactamase-related domain-containing protein</fullName>
    </recommendedName>
</protein>
<dbReference type="PANTHER" id="PTHR46825">
    <property type="entry name" value="D-ALANYL-D-ALANINE-CARBOXYPEPTIDASE/ENDOPEPTIDASE AMPH"/>
    <property type="match status" value="1"/>
</dbReference>
<dbReference type="AlphaFoldDB" id="A0AAT9GG05"/>
<name>A0AAT9GG05_9BACT</name>
<dbReference type="InterPro" id="IPR001466">
    <property type="entry name" value="Beta-lactam-related"/>
</dbReference>
<dbReference type="Gene3D" id="3.40.710.10">
    <property type="entry name" value="DD-peptidase/beta-lactamase superfamily"/>
    <property type="match status" value="1"/>
</dbReference>
<evidence type="ECO:0000313" key="2">
    <source>
        <dbReference type="EMBL" id="BFG69572.1"/>
    </source>
</evidence>
<dbReference type="Pfam" id="PF00144">
    <property type="entry name" value="Beta-lactamase"/>
    <property type="match status" value="1"/>
</dbReference>
<dbReference type="InterPro" id="IPR050491">
    <property type="entry name" value="AmpC-like"/>
</dbReference>
<dbReference type="SUPFAM" id="SSF56601">
    <property type="entry name" value="beta-lactamase/transpeptidase-like"/>
    <property type="match status" value="1"/>
</dbReference>
<sequence length="352" mass="39347">MANVLSNEKVINTAVDSFINEKMKMLKITGIAIAVVKNGEVINQSVYGMANLEWNAQVSSHTNFQIASCTKLMTSTLLLKAISAGKIHLEDPVALYVDTIPESWKSMRIKHLISHSSGLREFKGDPYTPVDAVVRSLKDSTLEYIPGTDQHYAQADFMLLSYILGKIYHKSFPDLINDEISIPLKMNDGGYDMEAKTGSLMRTRLMKERATTYYDLKGNLQGYKFIYPQFYYAAGAYYASISDLTNWAIGLDNDQLFSKQLVDGMIYGRDDIGVKKSTYTRAGWILENENGITYAGHSGGPGLAEILRFPKEGYTFIVLSNDGELLPGLARAIASFYIKALPQKFVVEKFDR</sequence>
<dbReference type="EMBL" id="AP029612">
    <property type="protein sequence ID" value="BFG69572.1"/>
    <property type="molecule type" value="Genomic_DNA"/>
</dbReference>
<proteinExistence type="predicted"/>
<organism evidence="2">
    <name type="scientific">Sediminibacterium sp. KACHI17</name>
    <dbReference type="NCBI Taxonomy" id="1751071"/>
    <lineage>
        <taxon>Bacteria</taxon>
        <taxon>Pseudomonadati</taxon>
        <taxon>Bacteroidota</taxon>
        <taxon>Chitinophagia</taxon>
        <taxon>Chitinophagales</taxon>
        <taxon>Chitinophagaceae</taxon>
        <taxon>Sediminibacterium</taxon>
    </lineage>
</organism>